<gene>
    <name evidence="1" type="ORF">SPIL2461_LOCUS16051</name>
</gene>
<sequence length="332" mass="35910">GQSLGTDEALHDSVLSMKKDIMSAKRIIAIAAHPRQQWLSMQVCLHEEVGCLMTALKRSLDFGNDADAQLQGDPYGKCFEAYSRVVSSMQSLIQKLRKLEAGMTACENSSTVEAEEGRGKMVEADAAFLQNSCVNAYEKMLTNQQKLVGAWCQVHSGAISAKVKALQESSKGLCISGGNSWKNGLAADLDLKGVLDAGSPKINSIDGAQVSKDVLDLKQVCDNAKSFLEKNTVALQLMGDEAVKALQSNVKDGTRTVMEGDTLIIEGMMIRAFMQKIPVKKKNDLLVTQMDKKADKEIPDDFIHPVLLSSALDATASLRQSRDNTGMAEPVA</sequence>
<comment type="caution">
    <text evidence="1">The sequence shown here is derived from an EMBL/GenBank/DDBJ whole genome shotgun (WGS) entry which is preliminary data.</text>
</comment>
<dbReference type="EMBL" id="CAJNIZ010040824">
    <property type="protein sequence ID" value="CAE7607900.1"/>
    <property type="molecule type" value="Genomic_DNA"/>
</dbReference>
<name>A0A812VAL0_SYMPI</name>
<evidence type="ECO:0000313" key="2">
    <source>
        <dbReference type="Proteomes" id="UP000649617"/>
    </source>
</evidence>
<feature type="non-terminal residue" evidence="1">
    <location>
        <position position="1"/>
    </location>
</feature>
<reference evidence="1" key="1">
    <citation type="submission" date="2021-02" db="EMBL/GenBank/DDBJ databases">
        <authorList>
            <person name="Dougan E. K."/>
            <person name="Rhodes N."/>
            <person name="Thang M."/>
            <person name="Chan C."/>
        </authorList>
    </citation>
    <scope>NUCLEOTIDE SEQUENCE</scope>
</reference>
<proteinExistence type="predicted"/>
<keyword evidence="2" id="KW-1185">Reference proteome</keyword>
<dbReference type="AlphaFoldDB" id="A0A812VAL0"/>
<dbReference type="Proteomes" id="UP000649617">
    <property type="component" value="Unassembled WGS sequence"/>
</dbReference>
<protein>
    <submittedName>
        <fullName evidence="1">Uncharacterized protein</fullName>
    </submittedName>
</protein>
<organism evidence="1 2">
    <name type="scientific">Symbiodinium pilosum</name>
    <name type="common">Dinoflagellate</name>
    <dbReference type="NCBI Taxonomy" id="2952"/>
    <lineage>
        <taxon>Eukaryota</taxon>
        <taxon>Sar</taxon>
        <taxon>Alveolata</taxon>
        <taxon>Dinophyceae</taxon>
        <taxon>Suessiales</taxon>
        <taxon>Symbiodiniaceae</taxon>
        <taxon>Symbiodinium</taxon>
    </lineage>
</organism>
<accession>A0A812VAL0</accession>
<evidence type="ECO:0000313" key="1">
    <source>
        <dbReference type="EMBL" id="CAE7607900.1"/>
    </source>
</evidence>